<protein>
    <submittedName>
        <fullName evidence="1">Uncharacterized protein</fullName>
    </submittedName>
</protein>
<dbReference type="STRING" id="454194.PYK22_01774"/>
<dbReference type="Proteomes" id="UP000031518">
    <property type="component" value="Unassembled WGS sequence"/>
</dbReference>
<proteinExistence type="predicted"/>
<organism evidence="1 2">
    <name type="scientific">Pyrinomonas methylaliphatogenes</name>
    <dbReference type="NCBI Taxonomy" id="454194"/>
    <lineage>
        <taxon>Bacteria</taxon>
        <taxon>Pseudomonadati</taxon>
        <taxon>Acidobacteriota</taxon>
        <taxon>Blastocatellia</taxon>
        <taxon>Blastocatellales</taxon>
        <taxon>Pyrinomonadaceae</taxon>
        <taxon>Pyrinomonas</taxon>
    </lineage>
</organism>
<reference evidence="1 2" key="2">
    <citation type="submission" date="2015-01" db="EMBL/GenBank/DDBJ databases">
        <title>Complete genome sequence of Pyrinomonas methylaliphatogenes type strain K22T.</title>
        <authorList>
            <person name="Lee K.C.Y."/>
            <person name="Power J.F."/>
            <person name="Dunfield P.F."/>
            <person name="Morgan X.C."/>
            <person name="Huttenhower C."/>
            <person name="Stott M.B."/>
        </authorList>
    </citation>
    <scope>NUCLEOTIDE SEQUENCE [LARGE SCALE GENOMIC DNA]</scope>
    <source>
        <strain evidence="1 2">K22</strain>
    </source>
</reference>
<keyword evidence="2" id="KW-1185">Reference proteome</keyword>
<dbReference type="EMBL" id="CBXV010000006">
    <property type="protein sequence ID" value="CDM65767.1"/>
    <property type="molecule type" value="Genomic_DNA"/>
</dbReference>
<evidence type="ECO:0000313" key="2">
    <source>
        <dbReference type="Proteomes" id="UP000031518"/>
    </source>
</evidence>
<name>A0A0B6WYF0_9BACT</name>
<gene>
    <name evidence="1" type="ORF">PYK22_01774</name>
</gene>
<accession>A0A0B6WYF0</accession>
<dbReference type="AlphaFoldDB" id="A0A0B6WYF0"/>
<evidence type="ECO:0000313" key="1">
    <source>
        <dbReference type="EMBL" id="CDM65767.1"/>
    </source>
</evidence>
<sequence>MRSAAIVNRSLTDICAATTFACINAHRTAIIVNRSLTDICAATVLDGSLSQDPVELDLLQNYDRNSMLGRMGEGEVCGSGSRGFKQSARMAVKEQKRLAGFIARNFDIVPAQRSHPTGPQRFERGFLGRKPCGIMLGGSLAAAIAIGAFPVGEDARGKSRRALQSATHALDFDNVYAYGDDHG</sequence>
<reference evidence="1 2" key="1">
    <citation type="submission" date="2013-12" db="EMBL/GenBank/DDBJ databases">
        <authorList>
            <person name="Stott M."/>
        </authorList>
    </citation>
    <scope>NUCLEOTIDE SEQUENCE [LARGE SCALE GENOMIC DNA]</scope>
    <source>
        <strain evidence="1 2">K22</strain>
    </source>
</reference>